<proteinExistence type="predicted"/>
<dbReference type="AlphaFoldDB" id="A0A7T7HI29"/>
<dbReference type="KEGG" id="mlut:JET14_14505"/>
<sequence length="115" mass="12879">MSVEFGEKLRRRRQQLGLTLDELAEKVGSRKAYIWQLENKKPAKPSGELLLKLANVLDISAEYLIDDSSPEPNDRQVRIALARGAINRGLSQRDLDKLFGISDTENDGETPKGSQ</sequence>
<dbReference type="GO" id="GO:0003700">
    <property type="term" value="F:DNA-binding transcription factor activity"/>
    <property type="evidence" value="ECO:0007669"/>
    <property type="project" value="TreeGrafter"/>
</dbReference>
<dbReference type="SMART" id="SM00530">
    <property type="entry name" value="HTH_XRE"/>
    <property type="match status" value="1"/>
</dbReference>
<reference evidence="3 4" key="1">
    <citation type="submission" date="2020-12" db="EMBL/GenBank/DDBJ databases">
        <authorList>
            <person name="Zheng R.K."/>
            <person name="Sun C.M."/>
        </authorList>
    </citation>
    <scope>NUCLEOTIDE SEQUENCE [LARGE SCALE GENOMIC DNA]</scope>
    <source>
        <strain evidence="3 4">ZRK001</strain>
    </source>
</reference>
<accession>A0A7T7HI29</accession>
<dbReference type="InterPro" id="IPR050807">
    <property type="entry name" value="TransReg_Diox_bact_type"/>
</dbReference>
<dbReference type="PROSITE" id="PS50943">
    <property type="entry name" value="HTH_CROC1"/>
    <property type="match status" value="1"/>
</dbReference>
<dbReference type="Pfam" id="PF01381">
    <property type="entry name" value="HTH_3"/>
    <property type="match status" value="1"/>
</dbReference>
<evidence type="ECO:0000259" key="2">
    <source>
        <dbReference type="PROSITE" id="PS50943"/>
    </source>
</evidence>
<dbReference type="GO" id="GO:0005829">
    <property type="term" value="C:cytosol"/>
    <property type="evidence" value="ECO:0007669"/>
    <property type="project" value="TreeGrafter"/>
</dbReference>
<organism evidence="3 4">
    <name type="scientific">Martelella lutilitoris</name>
    <dbReference type="NCBI Taxonomy" id="2583532"/>
    <lineage>
        <taxon>Bacteria</taxon>
        <taxon>Pseudomonadati</taxon>
        <taxon>Pseudomonadota</taxon>
        <taxon>Alphaproteobacteria</taxon>
        <taxon>Hyphomicrobiales</taxon>
        <taxon>Aurantimonadaceae</taxon>
        <taxon>Martelella</taxon>
    </lineage>
</organism>
<feature type="domain" description="HTH cro/C1-type" evidence="2">
    <location>
        <begin position="9"/>
        <end position="64"/>
    </location>
</feature>
<dbReference type="SUPFAM" id="SSF47413">
    <property type="entry name" value="lambda repressor-like DNA-binding domains"/>
    <property type="match status" value="1"/>
</dbReference>
<keyword evidence="1" id="KW-0238">DNA-binding</keyword>
<evidence type="ECO:0000313" key="3">
    <source>
        <dbReference type="EMBL" id="QQM29519.1"/>
    </source>
</evidence>
<dbReference type="PANTHER" id="PTHR46797:SF1">
    <property type="entry name" value="METHYLPHOSPHONATE SYNTHASE"/>
    <property type="match status" value="1"/>
</dbReference>
<dbReference type="Gene3D" id="1.10.260.40">
    <property type="entry name" value="lambda repressor-like DNA-binding domains"/>
    <property type="match status" value="1"/>
</dbReference>
<dbReference type="RefSeq" id="WP_200334458.1">
    <property type="nucleotide sequence ID" value="NZ_CP066786.1"/>
</dbReference>
<dbReference type="GO" id="GO:0003677">
    <property type="term" value="F:DNA binding"/>
    <property type="evidence" value="ECO:0007669"/>
    <property type="project" value="UniProtKB-KW"/>
</dbReference>
<protein>
    <submittedName>
        <fullName evidence="3">Helix-turn-helix transcriptional regulator</fullName>
    </submittedName>
</protein>
<dbReference type="EMBL" id="CP066786">
    <property type="protein sequence ID" value="QQM29519.1"/>
    <property type="molecule type" value="Genomic_DNA"/>
</dbReference>
<dbReference type="PANTHER" id="PTHR46797">
    <property type="entry name" value="HTH-TYPE TRANSCRIPTIONAL REGULATOR"/>
    <property type="match status" value="1"/>
</dbReference>
<name>A0A7T7HI29_9HYPH</name>
<evidence type="ECO:0000256" key="1">
    <source>
        <dbReference type="ARBA" id="ARBA00023125"/>
    </source>
</evidence>
<dbReference type="CDD" id="cd00093">
    <property type="entry name" value="HTH_XRE"/>
    <property type="match status" value="1"/>
</dbReference>
<dbReference type="Proteomes" id="UP000596083">
    <property type="component" value="Chromosome"/>
</dbReference>
<dbReference type="InterPro" id="IPR001387">
    <property type="entry name" value="Cro/C1-type_HTH"/>
</dbReference>
<gene>
    <name evidence="3" type="ORF">JET14_14505</name>
</gene>
<dbReference type="InterPro" id="IPR010982">
    <property type="entry name" value="Lambda_DNA-bd_dom_sf"/>
</dbReference>
<evidence type="ECO:0000313" key="4">
    <source>
        <dbReference type="Proteomes" id="UP000596083"/>
    </source>
</evidence>